<dbReference type="Proteomes" id="UP000037288">
    <property type="component" value="Unassembled WGS sequence"/>
</dbReference>
<dbReference type="RefSeq" id="WP_049716211.1">
    <property type="nucleotide sequence ID" value="NZ_LFXA01000007.1"/>
</dbReference>
<name>A0A0K9XG08_9ACTN</name>
<dbReference type="OrthoDB" id="4337899at2"/>
<comment type="caution">
    <text evidence="4">The sequence shown here is derived from an EMBL/GenBank/DDBJ whole genome shotgun (WGS) entry which is preliminary data.</text>
</comment>
<organism evidence="4 5">
    <name type="scientific">Streptomyces caatingaensis</name>
    <dbReference type="NCBI Taxonomy" id="1678637"/>
    <lineage>
        <taxon>Bacteria</taxon>
        <taxon>Bacillati</taxon>
        <taxon>Actinomycetota</taxon>
        <taxon>Actinomycetes</taxon>
        <taxon>Kitasatosporales</taxon>
        <taxon>Streptomycetaceae</taxon>
        <taxon>Streptomyces</taxon>
    </lineage>
</organism>
<feature type="signal peptide" evidence="3">
    <location>
        <begin position="1"/>
        <end position="28"/>
    </location>
</feature>
<keyword evidence="3" id="KW-0732">Signal</keyword>
<keyword evidence="2" id="KW-0812">Transmembrane</keyword>
<evidence type="ECO:0000256" key="2">
    <source>
        <dbReference type="SAM" id="Phobius"/>
    </source>
</evidence>
<protein>
    <submittedName>
        <fullName evidence="4">Uncharacterized protein</fullName>
    </submittedName>
</protein>
<evidence type="ECO:0000313" key="5">
    <source>
        <dbReference type="Proteomes" id="UP000037288"/>
    </source>
</evidence>
<dbReference type="AlphaFoldDB" id="A0A0K9XG08"/>
<sequence length="228" mass="22390">MRRILRAAATGSALVLGGALAAAPAALADPSPAPDPVVGAAVIGISPHETVHGRTVSISGACAPYPGASVTSVSSPAGTVGLTDVRPQHIRGTLRVTAGQGAYPVSLVCSNGGARTQLRVDAPPPRPGPRPAPAPRPPAPPAHHGRAPDRGLVPVHRPAGHAGQAGRAVAADPAHPAAVPQGAPRSGAPAANGDSRDTGLFLGGVAVAVVAGVIVMTVRRPSRRGGVR</sequence>
<evidence type="ECO:0000313" key="4">
    <source>
        <dbReference type="EMBL" id="KNB52349.1"/>
    </source>
</evidence>
<feature type="transmembrane region" description="Helical" evidence="2">
    <location>
        <begin position="199"/>
        <end position="218"/>
    </location>
</feature>
<dbReference type="EMBL" id="LFXA01000007">
    <property type="protein sequence ID" value="KNB52349.1"/>
    <property type="molecule type" value="Genomic_DNA"/>
</dbReference>
<reference evidence="5" key="1">
    <citation type="submission" date="2015-07" db="EMBL/GenBank/DDBJ databases">
        <title>Draft genome sequence of Streptomyces sp. CMAA 1322, a bacterium isolated from Caatinga biome, from dry forest semiarid of Brazil.</title>
        <authorList>
            <person name="Santos S.N."/>
            <person name="Gacesa R."/>
            <person name="Taketani R.G."/>
            <person name="Long P.F."/>
            <person name="Melo I.S."/>
        </authorList>
    </citation>
    <scope>NUCLEOTIDE SEQUENCE [LARGE SCALE GENOMIC DNA]</scope>
    <source>
        <strain evidence="5">CMAA 1322</strain>
    </source>
</reference>
<keyword evidence="2" id="KW-1133">Transmembrane helix</keyword>
<keyword evidence="2" id="KW-0472">Membrane</keyword>
<gene>
    <name evidence="4" type="ORF">AC230_12535</name>
</gene>
<feature type="chain" id="PRO_5005532590" evidence="3">
    <location>
        <begin position="29"/>
        <end position="228"/>
    </location>
</feature>
<feature type="region of interest" description="Disordered" evidence="1">
    <location>
        <begin position="114"/>
        <end position="194"/>
    </location>
</feature>
<keyword evidence="5" id="KW-1185">Reference proteome</keyword>
<feature type="compositionally biased region" description="Low complexity" evidence="1">
    <location>
        <begin position="168"/>
        <end position="180"/>
    </location>
</feature>
<accession>A0A0K9XG08</accession>
<feature type="compositionally biased region" description="Pro residues" evidence="1">
    <location>
        <begin position="122"/>
        <end position="141"/>
    </location>
</feature>
<dbReference type="PATRIC" id="fig|1678637.3.peg.2703"/>
<evidence type="ECO:0000256" key="1">
    <source>
        <dbReference type="SAM" id="MobiDB-lite"/>
    </source>
</evidence>
<evidence type="ECO:0000256" key="3">
    <source>
        <dbReference type="SAM" id="SignalP"/>
    </source>
</evidence>
<proteinExistence type="predicted"/>